<gene>
    <name evidence="1" type="ORF">FSB75_08980</name>
</gene>
<accession>A0A5B8UIL6</accession>
<dbReference type="SUPFAM" id="SSF55486">
    <property type="entry name" value="Metalloproteases ('zincins'), catalytic domain"/>
    <property type="match status" value="1"/>
</dbReference>
<dbReference type="AlphaFoldDB" id="A0A5B8UIL6"/>
<dbReference type="OrthoDB" id="939700at2"/>
<keyword evidence="2" id="KW-1185">Reference proteome</keyword>
<evidence type="ECO:0000313" key="2">
    <source>
        <dbReference type="Proteomes" id="UP000321204"/>
    </source>
</evidence>
<dbReference type="KEGG" id="fgg:FSB75_08980"/>
<dbReference type="RefSeq" id="WP_146785875.1">
    <property type="nucleotide sequence ID" value="NZ_BAABIO010000001.1"/>
</dbReference>
<dbReference type="GO" id="GO:0008237">
    <property type="term" value="F:metallopeptidase activity"/>
    <property type="evidence" value="ECO:0007669"/>
    <property type="project" value="InterPro"/>
</dbReference>
<protein>
    <submittedName>
        <fullName evidence="1">Peptidase M10</fullName>
    </submittedName>
</protein>
<proteinExistence type="predicted"/>
<dbReference type="EMBL" id="CP042433">
    <property type="protein sequence ID" value="QEC56019.1"/>
    <property type="molecule type" value="Genomic_DNA"/>
</dbReference>
<name>A0A5B8UIL6_9BACT</name>
<dbReference type="InterPro" id="IPR024079">
    <property type="entry name" value="MetalloPept_cat_dom_sf"/>
</dbReference>
<sequence>MGHAELYHTKSLFVISSHIITYGNAANEAVTEQIRDEIEMMWNEPQEKIIFGNQSYLIQFNITAQLKKDISELEVLQNTDPRNNYFRIEEFAHGSISFVDGLGCNSGYFLLENLYKGSTTAAHEYGHTLGLDHPKILDIRGQGVPGIMYPRGTLVDARYQYDPSVAAGLKGGTMHPMHRKVKREDIANLKLQRLVFQNGKATVGDFTNVYHYNHTEAGPEDIFRPSVFG</sequence>
<dbReference type="Proteomes" id="UP000321204">
    <property type="component" value="Chromosome"/>
</dbReference>
<dbReference type="Gene3D" id="3.40.390.10">
    <property type="entry name" value="Collagenase (Catalytic Domain)"/>
    <property type="match status" value="1"/>
</dbReference>
<evidence type="ECO:0000313" key="1">
    <source>
        <dbReference type="EMBL" id="QEC56019.1"/>
    </source>
</evidence>
<organism evidence="1 2">
    <name type="scientific">Flavisolibacter ginsenosidimutans</name>
    <dbReference type="NCBI Taxonomy" id="661481"/>
    <lineage>
        <taxon>Bacteria</taxon>
        <taxon>Pseudomonadati</taxon>
        <taxon>Bacteroidota</taxon>
        <taxon>Chitinophagia</taxon>
        <taxon>Chitinophagales</taxon>
        <taxon>Chitinophagaceae</taxon>
        <taxon>Flavisolibacter</taxon>
    </lineage>
</organism>
<reference evidence="1 2" key="1">
    <citation type="journal article" date="2015" name="Int. J. Syst. Evol. Microbiol.">
        <title>Flavisolibacter ginsenosidimutans sp. nov., with ginsenoside-converting activity isolated from soil used for cultivating ginseng.</title>
        <authorList>
            <person name="Zhao Y."/>
            <person name="Liu Q."/>
            <person name="Kang M.S."/>
            <person name="Jin F."/>
            <person name="Yu H."/>
            <person name="Im W.T."/>
        </authorList>
    </citation>
    <scope>NUCLEOTIDE SEQUENCE [LARGE SCALE GENOMIC DNA]</scope>
    <source>
        <strain evidence="1 2">Gsoil 636</strain>
    </source>
</reference>